<reference evidence="1" key="1">
    <citation type="submission" date="2022-10" db="EMBL/GenBank/DDBJ databases">
        <title>Culturing micro-colonial fungi from biological soil crusts in the Mojave desert and describing Neophaeococcomyces mojavensis, and introducing the new genera and species Taxawa tesnikishii.</title>
        <authorList>
            <person name="Kurbessoian T."/>
            <person name="Stajich J.E."/>
        </authorList>
    </citation>
    <scope>NUCLEOTIDE SEQUENCE</scope>
    <source>
        <strain evidence="1">TK_41</strain>
    </source>
</reference>
<gene>
    <name evidence="1" type="ORF">H2200_013164</name>
</gene>
<comment type="caution">
    <text evidence="1">The sequence shown here is derived from an EMBL/GenBank/DDBJ whole genome shotgun (WGS) entry which is preliminary data.</text>
</comment>
<dbReference type="AlphaFoldDB" id="A0AA38WWA7"/>
<name>A0AA38WWA7_9EURO</name>
<evidence type="ECO:0000313" key="2">
    <source>
        <dbReference type="Proteomes" id="UP001172673"/>
    </source>
</evidence>
<sequence>MPSRKVVFVEEDPARALSSRDKNLRFSVVRSQAARHSHKKRTKRIQAGYQASVDTPPVLPTHDQIYGALIPVAIGQGRTDPFDAQALNSLHPIITLAVDRLFNFILPELILASPLVRNRIMVERRQDSNQHAFMYHADVSHALSVWLNRNPEAESSLRRTVASVSSAHKVKALEGMIRCKDQVSLDLIMSGITAYGGQANHSQAIDLDVFPKTPLARTQVLNIWANMRLPWGYDDTQKAIFGDKVPLLRLKDQLAIDMVLTGHLSEVAQHDISPQYPWPYYDLEPKLREAYVSDEKGDLGTGFDAETTSEDFRKVIDLLTNTTVDLNAFHNNHPGAPAEWELALRRNFAHYQLYLLPRVGDAYHLTCRLAFLIYSDFIFFPIAFPEIRLRICFQLQAILQHGYVHPDQDFNVWVLVMGAVASIDTPFQDWYVSMLSIYLTLYAIGDWTMLKRAVMKFLWWDHVLDPRLFYLWHEAKALASVDEIT</sequence>
<organism evidence="1 2">
    <name type="scientific">Cladophialophora chaetospira</name>
    <dbReference type="NCBI Taxonomy" id="386627"/>
    <lineage>
        <taxon>Eukaryota</taxon>
        <taxon>Fungi</taxon>
        <taxon>Dikarya</taxon>
        <taxon>Ascomycota</taxon>
        <taxon>Pezizomycotina</taxon>
        <taxon>Eurotiomycetes</taxon>
        <taxon>Chaetothyriomycetidae</taxon>
        <taxon>Chaetothyriales</taxon>
        <taxon>Herpotrichiellaceae</taxon>
        <taxon>Cladophialophora</taxon>
    </lineage>
</organism>
<dbReference type="Proteomes" id="UP001172673">
    <property type="component" value="Unassembled WGS sequence"/>
</dbReference>
<dbReference type="EMBL" id="JAPDRK010000027">
    <property type="protein sequence ID" value="KAJ9602309.1"/>
    <property type="molecule type" value="Genomic_DNA"/>
</dbReference>
<keyword evidence="2" id="KW-1185">Reference proteome</keyword>
<proteinExistence type="predicted"/>
<protein>
    <submittedName>
        <fullName evidence="1">Uncharacterized protein</fullName>
    </submittedName>
</protein>
<evidence type="ECO:0000313" key="1">
    <source>
        <dbReference type="EMBL" id="KAJ9602309.1"/>
    </source>
</evidence>
<accession>A0AA38WWA7</accession>